<dbReference type="SUPFAM" id="SSF48371">
    <property type="entry name" value="ARM repeat"/>
    <property type="match status" value="1"/>
</dbReference>
<name>X1HVI6_9ZZZZ</name>
<sequence>MGMSMSKVEKMEAKGDVKGLIKALKHKDQDIRQRAVEALGKIGDARAVESLVQVLRDKNGLVRWAAAAATR</sequence>
<gene>
    <name evidence="1" type="ORF">S03H2_28589</name>
</gene>
<dbReference type="EMBL" id="BARU01017225">
    <property type="protein sequence ID" value="GAH57844.1"/>
    <property type="molecule type" value="Genomic_DNA"/>
</dbReference>
<dbReference type="InterPro" id="IPR011989">
    <property type="entry name" value="ARM-like"/>
</dbReference>
<reference evidence="1" key="1">
    <citation type="journal article" date="2014" name="Front. Microbiol.">
        <title>High frequency of phylogenetically diverse reductive dehalogenase-homologous genes in deep subseafloor sedimentary metagenomes.</title>
        <authorList>
            <person name="Kawai M."/>
            <person name="Futagami T."/>
            <person name="Toyoda A."/>
            <person name="Takaki Y."/>
            <person name="Nishi S."/>
            <person name="Hori S."/>
            <person name="Arai W."/>
            <person name="Tsubouchi T."/>
            <person name="Morono Y."/>
            <person name="Uchiyama I."/>
            <person name="Ito T."/>
            <person name="Fujiyama A."/>
            <person name="Inagaki F."/>
            <person name="Takami H."/>
        </authorList>
    </citation>
    <scope>NUCLEOTIDE SEQUENCE</scope>
    <source>
        <strain evidence="1">Expedition CK06-06</strain>
    </source>
</reference>
<dbReference type="SMART" id="SM00567">
    <property type="entry name" value="EZ_HEAT"/>
    <property type="match status" value="1"/>
</dbReference>
<accession>X1HVI6</accession>
<dbReference type="AlphaFoldDB" id="X1HVI6"/>
<dbReference type="Gene3D" id="1.25.10.10">
    <property type="entry name" value="Leucine-rich Repeat Variant"/>
    <property type="match status" value="1"/>
</dbReference>
<dbReference type="Pfam" id="PF13646">
    <property type="entry name" value="HEAT_2"/>
    <property type="match status" value="1"/>
</dbReference>
<organism evidence="1">
    <name type="scientific">marine sediment metagenome</name>
    <dbReference type="NCBI Taxonomy" id="412755"/>
    <lineage>
        <taxon>unclassified sequences</taxon>
        <taxon>metagenomes</taxon>
        <taxon>ecological metagenomes</taxon>
    </lineage>
</organism>
<evidence type="ECO:0000313" key="1">
    <source>
        <dbReference type="EMBL" id="GAH57844.1"/>
    </source>
</evidence>
<proteinExistence type="predicted"/>
<dbReference type="InterPro" id="IPR016024">
    <property type="entry name" value="ARM-type_fold"/>
</dbReference>
<dbReference type="InterPro" id="IPR004155">
    <property type="entry name" value="PBS_lyase_HEAT"/>
</dbReference>
<comment type="caution">
    <text evidence="1">The sequence shown here is derived from an EMBL/GenBank/DDBJ whole genome shotgun (WGS) entry which is preliminary data.</text>
</comment>
<protein>
    <recommendedName>
        <fullName evidence="2">HEAT repeat domain-containing protein</fullName>
    </recommendedName>
</protein>
<evidence type="ECO:0008006" key="2">
    <source>
        <dbReference type="Google" id="ProtNLM"/>
    </source>
</evidence>